<accession>A0A914PDT9</accession>
<sequence length="310" mass="34915">MSFDSNLVNAGLEAVIGKELIVPKENGNSAPITSDQLFKYTFPLIGINKAKSSSVAKDGYKIFVRSRDFNGKIITLEVESGFTIDKIKTMIHEMVGIQPDEQRLISAGRQLEDCRTLKNYNIEKESSLHLFPRLRGGGFSVYHIDIEFFDPQFHYDFRKLHDNGQSFVRGGKKYTRPIGSMRYAIKVTGKYSDNKWLGCTGNDEDEWPVAYHGTEESNTLSITKNGFDLSKCKRFAYGLGIYCTPDPETARAYAKEYTYKGKQFRLIFQTRVNPKNVVVVKAAGVGGHGEYWLLPHGGNLRAYGVCVYPA</sequence>
<dbReference type="InterPro" id="IPR019956">
    <property type="entry name" value="Ubiquitin_dom"/>
</dbReference>
<dbReference type="Proteomes" id="UP000887578">
    <property type="component" value="Unplaced"/>
</dbReference>
<dbReference type="InterPro" id="IPR012317">
    <property type="entry name" value="Poly(ADP-ribose)pol_cat_dom"/>
</dbReference>
<dbReference type="PRINTS" id="PR00348">
    <property type="entry name" value="UBIQUITIN"/>
</dbReference>
<name>A0A914PDT9_9BILA</name>
<dbReference type="PANTHER" id="PTHR36649">
    <property type="entry name" value="UBIQUITIN-LIKE DOMAIN-CONTAINING PROTEIN"/>
    <property type="match status" value="1"/>
</dbReference>
<dbReference type="WBParaSite" id="PDA_v2.g13636.t1">
    <property type="protein sequence ID" value="PDA_v2.g13636.t1"/>
    <property type="gene ID" value="PDA_v2.g13636"/>
</dbReference>
<feature type="domain" description="Ubiquitin-like" evidence="1">
    <location>
        <begin position="60"/>
        <end position="137"/>
    </location>
</feature>
<dbReference type="InterPro" id="IPR029071">
    <property type="entry name" value="Ubiquitin-like_domsf"/>
</dbReference>
<dbReference type="GO" id="GO:0003950">
    <property type="term" value="F:NAD+ poly-ADP-ribosyltransferase activity"/>
    <property type="evidence" value="ECO:0007669"/>
    <property type="project" value="InterPro"/>
</dbReference>
<dbReference type="Gene3D" id="3.90.228.10">
    <property type="match status" value="1"/>
</dbReference>
<proteinExistence type="predicted"/>
<keyword evidence="2" id="KW-1185">Reference proteome</keyword>
<dbReference type="PROSITE" id="PS50053">
    <property type="entry name" value="UBIQUITIN_2"/>
    <property type="match status" value="1"/>
</dbReference>
<dbReference type="Gene3D" id="3.10.20.90">
    <property type="entry name" value="Phosphatidylinositol 3-kinase Catalytic Subunit, Chain A, domain 1"/>
    <property type="match status" value="1"/>
</dbReference>
<dbReference type="AlphaFoldDB" id="A0A914PDT9"/>
<dbReference type="PANTHER" id="PTHR36649:SF28">
    <property type="entry name" value="UBIQUITIN-LIKE DOMAIN-CONTAINING PROTEIN"/>
    <property type="match status" value="1"/>
</dbReference>
<evidence type="ECO:0000313" key="3">
    <source>
        <dbReference type="WBParaSite" id="PDA_v2.g13636.t1"/>
    </source>
</evidence>
<dbReference type="SUPFAM" id="SSF54236">
    <property type="entry name" value="Ubiquitin-like"/>
    <property type="match status" value="1"/>
</dbReference>
<reference evidence="3" key="1">
    <citation type="submission" date="2022-11" db="UniProtKB">
        <authorList>
            <consortium name="WormBaseParasite"/>
        </authorList>
    </citation>
    <scope>IDENTIFICATION</scope>
</reference>
<dbReference type="Pfam" id="PF00644">
    <property type="entry name" value="PARP"/>
    <property type="match status" value="1"/>
</dbReference>
<dbReference type="Pfam" id="PF00240">
    <property type="entry name" value="ubiquitin"/>
    <property type="match status" value="1"/>
</dbReference>
<dbReference type="SMART" id="SM00213">
    <property type="entry name" value="UBQ"/>
    <property type="match status" value="1"/>
</dbReference>
<organism evidence="2 3">
    <name type="scientific">Panagrolaimus davidi</name>
    <dbReference type="NCBI Taxonomy" id="227884"/>
    <lineage>
        <taxon>Eukaryota</taxon>
        <taxon>Metazoa</taxon>
        <taxon>Ecdysozoa</taxon>
        <taxon>Nematoda</taxon>
        <taxon>Chromadorea</taxon>
        <taxon>Rhabditida</taxon>
        <taxon>Tylenchina</taxon>
        <taxon>Panagrolaimomorpha</taxon>
        <taxon>Panagrolaimoidea</taxon>
        <taxon>Panagrolaimidae</taxon>
        <taxon>Panagrolaimus</taxon>
    </lineage>
</organism>
<dbReference type="InterPro" id="IPR000626">
    <property type="entry name" value="Ubiquitin-like_dom"/>
</dbReference>
<dbReference type="SUPFAM" id="SSF56399">
    <property type="entry name" value="ADP-ribosylation"/>
    <property type="match status" value="1"/>
</dbReference>
<evidence type="ECO:0000259" key="1">
    <source>
        <dbReference type="PROSITE" id="PS50053"/>
    </source>
</evidence>
<protein>
    <submittedName>
        <fullName evidence="3">Ubiquitin-like domain-containing protein</fullName>
    </submittedName>
</protein>
<evidence type="ECO:0000313" key="2">
    <source>
        <dbReference type="Proteomes" id="UP000887578"/>
    </source>
</evidence>